<dbReference type="InterPro" id="IPR020904">
    <property type="entry name" value="Sc_DH/Rdtase_CS"/>
</dbReference>
<dbReference type="InterPro" id="IPR036291">
    <property type="entry name" value="NAD(P)-bd_dom_sf"/>
</dbReference>
<name>A0ABV4TYC4_9GAMM</name>
<evidence type="ECO:0000313" key="6">
    <source>
        <dbReference type="EMBL" id="MFA9462094.1"/>
    </source>
</evidence>
<dbReference type="InterPro" id="IPR050259">
    <property type="entry name" value="SDR"/>
</dbReference>
<comment type="function">
    <text evidence="1 4">Catalyzes the NADPH-dependent reduction of beta-ketoacyl-ACP substrates to beta-hydroxyacyl-ACP products, the first reductive step in the elongation cycle of fatty acid biosynthesis.</text>
</comment>
<dbReference type="CDD" id="cd05333">
    <property type="entry name" value="BKR_SDR_c"/>
    <property type="match status" value="1"/>
</dbReference>
<keyword evidence="3 4" id="KW-0560">Oxidoreductase</keyword>
<keyword evidence="7" id="KW-1185">Reference proteome</keyword>
<evidence type="ECO:0000256" key="1">
    <source>
        <dbReference type="ARBA" id="ARBA00002607"/>
    </source>
</evidence>
<dbReference type="SMART" id="SM00822">
    <property type="entry name" value="PKS_KR"/>
    <property type="match status" value="1"/>
</dbReference>
<dbReference type="NCBIfam" id="TIGR01830">
    <property type="entry name" value="3oxo_ACP_reduc"/>
    <property type="match status" value="1"/>
</dbReference>
<dbReference type="PANTHER" id="PTHR42879">
    <property type="entry name" value="3-OXOACYL-(ACYL-CARRIER-PROTEIN) REDUCTASE"/>
    <property type="match status" value="1"/>
</dbReference>
<dbReference type="EMBL" id="JBGUAW010000010">
    <property type="protein sequence ID" value="MFA9462094.1"/>
    <property type="molecule type" value="Genomic_DNA"/>
</dbReference>
<reference evidence="6 7" key="1">
    <citation type="submission" date="2024-08" db="EMBL/GenBank/DDBJ databases">
        <title>Whole-genome sequencing of halo(alkali)philic microorganisms from hypersaline lakes.</title>
        <authorList>
            <person name="Sorokin D.Y."/>
            <person name="Merkel A.Y."/>
            <person name="Messina E."/>
            <person name="Yakimov M."/>
        </authorList>
    </citation>
    <scope>NUCLEOTIDE SEQUENCE [LARGE SCALE GENOMIC DNA]</scope>
    <source>
        <strain evidence="6 7">Cl-TMA</strain>
    </source>
</reference>
<organism evidence="6 7">
    <name type="scientific">Thiohalorhabdus methylotrophus</name>
    <dbReference type="NCBI Taxonomy" id="3242694"/>
    <lineage>
        <taxon>Bacteria</taxon>
        <taxon>Pseudomonadati</taxon>
        <taxon>Pseudomonadota</taxon>
        <taxon>Gammaproteobacteria</taxon>
        <taxon>Thiohalorhabdales</taxon>
        <taxon>Thiohalorhabdaceae</taxon>
        <taxon>Thiohalorhabdus</taxon>
    </lineage>
</organism>
<keyword evidence="4" id="KW-0276">Fatty acid metabolism</keyword>
<dbReference type="PRINTS" id="PR00080">
    <property type="entry name" value="SDRFAMILY"/>
</dbReference>
<comment type="pathway">
    <text evidence="4">Lipid metabolism; fatty acid biosynthesis.</text>
</comment>
<comment type="subunit">
    <text evidence="4">Homotetramer.</text>
</comment>
<dbReference type="SUPFAM" id="SSF51735">
    <property type="entry name" value="NAD(P)-binding Rossmann-fold domains"/>
    <property type="match status" value="1"/>
</dbReference>
<dbReference type="RefSeq" id="WP_373656879.1">
    <property type="nucleotide sequence ID" value="NZ_JBGUAW010000010.1"/>
</dbReference>
<proteinExistence type="inferred from homology"/>
<keyword evidence="4" id="KW-0275">Fatty acid biosynthesis</keyword>
<accession>A0ABV4TYC4</accession>
<dbReference type="NCBIfam" id="NF009464">
    <property type="entry name" value="PRK12824.1"/>
    <property type="match status" value="1"/>
</dbReference>
<evidence type="ECO:0000256" key="4">
    <source>
        <dbReference type="RuleBase" id="RU366074"/>
    </source>
</evidence>
<dbReference type="PANTHER" id="PTHR42879:SF2">
    <property type="entry name" value="3-OXOACYL-[ACYL-CARRIER-PROTEIN] REDUCTASE FABG"/>
    <property type="match status" value="1"/>
</dbReference>
<dbReference type="PRINTS" id="PR00081">
    <property type="entry name" value="GDHRDH"/>
</dbReference>
<comment type="similarity">
    <text evidence="2 4">Belongs to the short-chain dehydrogenases/reductases (SDR) family.</text>
</comment>
<dbReference type="NCBIfam" id="NF004197">
    <property type="entry name" value="PRK05653.1-1"/>
    <property type="match status" value="1"/>
</dbReference>
<dbReference type="InterPro" id="IPR002347">
    <property type="entry name" value="SDR_fam"/>
</dbReference>
<dbReference type="NCBIfam" id="NF009466">
    <property type="entry name" value="PRK12826.1-2"/>
    <property type="match status" value="1"/>
</dbReference>
<dbReference type="NCBIfam" id="NF005559">
    <property type="entry name" value="PRK07231.1"/>
    <property type="match status" value="1"/>
</dbReference>
<dbReference type="GO" id="GO:0004316">
    <property type="term" value="F:3-oxoacyl-[acyl-carrier-protein] reductase (NADPH) activity"/>
    <property type="evidence" value="ECO:0007669"/>
    <property type="project" value="UniProtKB-EC"/>
</dbReference>
<comment type="catalytic activity">
    <reaction evidence="4">
        <text>a (3R)-hydroxyacyl-[ACP] + NADP(+) = a 3-oxoacyl-[ACP] + NADPH + H(+)</text>
        <dbReference type="Rhea" id="RHEA:17397"/>
        <dbReference type="Rhea" id="RHEA-COMP:9916"/>
        <dbReference type="Rhea" id="RHEA-COMP:9945"/>
        <dbReference type="ChEBI" id="CHEBI:15378"/>
        <dbReference type="ChEBI" id="CHEBI:57783"/>
        <dbReference type="ChEBI" id="CHEBI:58349"/>
        <dbReference type="ChEBI" id="CHEBI:78776"/>
        <dbReference type="ChEBI" id="CHEBI:78827"/>
        <dbReference type="EC" id="1.1.1.100"/>
    </reaction>
</comment>
<keyword evidence="4" id="KW-0521">NADP</keyword>
<keyword evidence="4" id="KW-0443">Lipid metabolism</keyword>
<sequence length="246" mass="25461">MLNGQIAIVTGASRGIGHAIALRLGELGAAVAVTATSESGAQKAEQALGDAGAKAKGYALDVTDTEAIEPFIKAVQEDLGNPGILVNNAGITRDGLLMRMKDEDWQDVIDTNLSSVFRLTRAVTRPMMKAKGGRIINIASVVAAMGNAGQVNYSAAKAGILGMTKSTARELGPRGITVNAVAPGFIETDMTRELPEEQREALLQQIPLGRLGEPSEVAESVAFLAGPGGAYVTGSTLHVNGGMYMG</sequence>
<dbReference type="InterPro" id="IPR057326">
    <property type="entry name" value="KR_dom"/>
</dbReference>
<comment type="caution">
    <text evidence="6">The sequence shown here is derived from an EMBL/GenBank/DDBJ whole genome shotgun (WGS) entry which is preliminary data.</text>
</comment>
<evidence type="ECO:0000256" key="2">
    <source>
        <dbReference type="ARBA" id="ARBA00006484"/>
    </source>
</evidence>
<dbReference type="Gene3D" id="3.40.50.720">
    <property type="entry name" value="NAD(P)-binding Rossmann-like Domain"/>
    <property type="match status" value="1"/>
</dbReference>
<dbReference type="PROSITE" id="PS00061">
    <property type="entry name" value="ADH_SHORT"/>
    <property type="match status" value="1"/>
</dbReference>
<protein>
    <recommendedName>
        <fullName evidence="4">3-oxoacyl-[acyl-carrier-protein] reductase</fullName>
        <ecNumber evidence="4">1.1.1.100</ecNumber>
    </recommendedName>
</protein>
<keyword evidence="4" id="KW-0444">Lipid biosynthesis</keyword>
<feature type="domain" description="Ketoreductase" evidence="5">
    <location>
        <begin position="5"/>
        <end position="184"/>
    </location>
</feature>
<evidence type="ECO:0000259" key="5">
    <source>
        <dbReference type="SMART" id="SM00822"/>
    </source>
</evidence>
<gene>
    <name evidence="6" type="primary">fabG</name>
    <name evidence="6" type="ORF">ACERLL_14840</name>
</gene>
<dbReference type="InterPro" id="IPR011284">
    <property type="entry name" value="3oxo_ACP_reduc"/>
</dbReference>
<evidence type="ECO:0000313" key="7">
    <source>
        <dbReference type="Proteomes" id="UP001575181"/>
    </source>
</evidence>
<dbReference type="EC" id="1.1.1.100" evidence="4"/>
<evidence type="ECO:0000256" key="3">
    <source>
        <dbReference type="ARBA" id="ARBA00023002"/>
    </source>
</evidence>
<dbReference type="Proteomes" id="UP001575181">
    <property type="component" value="Unassembled WGS sequence"/>
</dbReference>
<dbReference type="Pfam" id="PF13561">
    <property type="entry name" value="adh_short_C2"/>
    <property type="match status" value="1"/>
</dbReference>